<protein>
    <submittedName>
        <fullName evidence="3">Uncharacterized protein</fullName>
    </submittedName>
</protein>
<reference evidence="3 4" key="1">
    <citation type="submission" date="2017-10" db="EMBL/GenBank/DDBJ databases">
        <title>Comparative genomics in systemic dimorphic fungi from Ajellomycetaceae.</title>
        <authorList>
            <person name="Munoz J.F."/>
            <person name="Mcewen J.G."/>
            <person name="Clay O.K."/>
            <person name="Cuomo C.A."/>
        </authorList>
    </citation>
    <scope>NUCLEOTIDE SEQUENCE [LARGE SCALE GENOMIC DNA]</scope>
    <source>
        <strain evidence="3 4">UAMH5409</strain>
    </source>
</reference>
<proteinExistence type="predicted"/>
<dbReference type="AlphaFoldDB" id="A0A2B7Y214"/>
<evidence type="ECO:0000256" key="2">
    <source>
        <dbReference type="SAM" id="SignalP"/>
    </source>
</evidence>
<dbReference type="Proteomes" id="UP000223968">
    <property type="component" value="Unassembled WGS sequence"/>
</dbReference>
<dbReference type="EMBL" id="PDNB01000027">
    <property type="protein sequence ID" value="PGH15235.1"/>
    <property type="molecule type" value="Genomic_DNA"/>
</dbReference>
<keyword evidence="4" id="KW-1185">Reference proteome</keyword>
<feature type="signal peptide" evidence="2">
    <location>
        <begin position="1"/>
        <end position="21"/>
    </location>
</feature>
<evidence type="ECO:0000313" key="4">
    <source>
        <dbReference type="Proteomes" id="UP000223968"/>
    </source>
</evidence>
<feature type="chain" id="PRO_5012699373" evidence="2">
    <location>
        <begin position="22"/>
        <end position="232"/>
    </location>
</feature>
<accession>A0A2B7Y214</accession>
<name>A0A2B7Y214_9EURO</name>
<keyword evidence="2" id="KW-0732">Signal</keyword>
<feature type="compositionally biased region" description="Polar residues" evidence="1">
    <location>
        <begin position="218"/>
        <end position="232"/>
    </location>
</feature>
<feature type="region of interest" description="Disordered" evidence="1">
    <location>
        <begin position="158"/>
        <end position="183"/>
    </location>
</feature>
<feature type="region of interest" description="Disordered" evidence="1">
    <location>
        <begin position="213"/>
        <end position="232"/>
    </location>
</feature>
<evidence type="ECO:0000313" key="3">
    <source>
        <dbReference type="EMBL" id="PGH15235.1"/>
    </source>
</evidence>
<sequence length="232" mass="25184">MAIKKLFNLFLLLSVVTATSAGAPPIINTNDDLNQAVAAHPETALRAVGNGFELRDIDGNSFGVIGEALLPEIHAREKRAEEVWAKRELYGEAGLEKRKFKLGKSKGKGRGRKNRLTNDCSHPRCFTHATCALYSDCHRPNVPRVQISFLSMASSPLSLPPESAAADNAAGAQHPRADEPSQPVVRITAESMAKYRQEQAKLAAELMAQPGAYVSPFSDESVQGYSTDETPR</sequence>
<gene>
    <name evidence="3" type="ORF">AJ79_02600</name>
</gene>
<evidence type="ECO:0000256" key="1">
    <source>
        <dbReference type="SAM" id="MobiDB-lite"/>
    </source>
</evidence>
<comment type="caution">
    <text evidence="3">The sequence shown here is derived from an EMBL/GenBank/DDBJ whole genome shotgun (WGS) entry which is preliminary data.</text>
</comment>
<organism evidence="3 4">
    <name type="scientific">Helicocarpus griseus UAMH5409</name>
    <dbReference type="NCBI Taxonomy" id="1447875"/>
    <lineage>
        <taxon>Eukaryota</taxon>
        <taxon>Fungi</taxon>
        <taxon>Dikarya</taxon>
        <taxon>Ascomycota</taxon>
        <taxon>Pezizomycotina</taxon>
        <taxon>Eurotiomycetes</taxon>
        <taxon>Eurotiomycetidae</taxon>
        <taxon>Onygenales</taxon>
        <taxon>Ajellomycetaceae</taxon>
        <taxon>Helicocarpus</taxon>
    </lineage>
</organism>
<dbReference type="OrthoDB" id="4435242at2759"/>